<name>A0A433RXD9_9BACL</name>
<keyword evidence="4" id="KW-1185">Reference proteome</keyword>
<gene>
    <name evidence="3" type="ORF">QI30_03290</name>
</gene>
<dbReference type="GO" id="GO:0005886">
    <property type="term" value="C:plasma membrane"/>
    <property type="evidence" value="ECO:0007669"/>
    <property type="project" value="InterPro"/>
</dbReference>
<dbReference type="OrthoDB" id="9789113at2"/>
<dbReference type="AlphaFoldDB" id="A0A433RXD9"/>
<dbReference type="InterPro" id="IPR033879">
    <property type="entry name" value="UPP_Pase"/>
</dbReference>
<feature type="domain" description="Phosphatidic acid phosphatase type 2/haloperoxidase" evidence="2">
    <location>
        <begin position="54"/>
        <end position="162"/>
    </location>
</feature>
<dbReference type="PANTHER" id="PTHR14969">
    <property type="entry name" value="SPHINGOSINE-1-PHOSPHATE PHOSPHOHYDROLASE"/>
    <property type="match status" value="1"/>
</dbReference>
<feature type="transmembrane region" description="Helical" evidence="1">
    <location>
        <begin position="145"/>
        <end position="164"/>
    </location>
</feature>
<keyword evidence="1" id="KW-0472">Membrane</keyword>
<dbReference type="Pfam" id="PF01569">
    <property type="entry name" value="PAP2"/>
    <property type="match status" value="1"/>
</dbReference>
<dbReference type="InterPro" id="IPR000326">
    <property type="entry name" value="PAP2/HPO"/>
</dbReference>
<dbReference type="InterPro" id="IPR036938">
    <property type="entry name" value="PAP2/HPO_sf"/>
</dbReference>
<dbReference type="CDD" id="cd03385">
    <property type="entry name" value="PAP2_BcrC_like"/>
    <property type="match status" value="1"/>
</dbReference>
<dbReference type="SUPFAM" id="SSF48317">
    <property type="entry name" value="Acid phosphatase/Vanadium-dependent haloperoxidase"/>
    <property type="match status" value="1"/>
</dbReference>
<evidence type="ECO:0000256" key="1">
    <source>
        <dbReference type="SAM" id="Phobius"/>
    </source>
</evidence>
<dbReference type="PANTHER" id="PTHR14969:SF58">
    <property type="entry name" value="UNDECAPRENYL-DIPHOSPHATASE BCRC"/>
    <property type="match status" value="1"/>
</dbReference>
<dbReference type="GO" id="GO:0050380">
    <property type="term" value="F:undecaprenyl-diphosphatase activity"/>
    <property type="evidence" value="ECO:0007669"/>
    <property type="project" value="InterPro"/>
</dbReference>
<reference evidence="3 4" key="1">
    <citation type="submission" date="2014-11" db="EMBL/GenBank/DDBJ databases">
        <title>Genome sequence and analysis of novel Kurthia sp.</title>
        <authorList>
            <person name="Lawson J.N."/>
            <person name="Gonzalez J.E."/>
            <person name="Rinauldi L."/>
            <person name="Xuan Z."/>
            <person name="Firman A."/>
            <person name="Shaddox L."/>
            <person name="Trudeau A."/>
            <person name="Shah S."/>
            <person name="Reiman D."/>
        </authorList>
    </citation>
    <scope>NUCLEOTIDE SEQUENCE [LARGE SCALE GENOMIC DNA]</scope>
    <source>
        <strain evidence="3 4">3B1D</strain>
    </source>
</reference>
<feature type="transmembrane region" description="Helical" evidence="1">
    <location>
        <begin position="55"/>
        <end position="76"/>
    </location>
</feature>
<comment type="caution">
    <text evidence="3">The sequence shown here is derived from an EMBL/GenBank/DDBJ whole genome shotgun (WGS) entry which is preliminary data.</text>
</comment>
<protein>
    <submittedName>
        <fullName evidence="3">UDP-diphosphatase</fullName>
    </submittedName>
</protein>
<evidence type="ECO:0000313" key="3">
    <source>
        <dbReference type="EMBL" id="RUS57952.1"/>
    </source>
</evidence>
<evidence type="ECO:0000259" key="2">
    <source>
        <dbReference type="SMART" id="SM00014"/>
    </source>
</evidence>
<dbReference type="RefSeq" id="WP_126989530.1">
    <property type="nucleotide sequence ID" value="NZ_JTFC01000009.1"/>
</dbReference>
<dbReference type="Gene3D" id="1.20.144.10">
    <property type="entry name" value="Phosphatidic acid phosphatase type 2/haloperoxidase"/>
    <property type="match status" value="1"/>
</dbReference>
<sequence>MNYELLKNINGLAGDGSTFLDHMMIFTTNAALYILAMLLLALFLFGNTYTKKTAVYAGFAGVLAIIINICIAQFYFEPRPFITYDTINVLVAHDADASFPSDHTAGAMGITFAILLRHIKWGWLPVVFGLLTGFSRIYVGNHYPGDVLAGIAIGFIAAAIITQLRMMMEPITSLIIRLWYKLPLTGHPQ</sequence>
<dbReference type="EMBL" id="JTFC01000009">
    <property type="protein sequence ID" value="RUS57952.1"/>
    <property type="molecule type" value="Genomic_DNA"/>
</dbReference>
<proteinExistence type="predicted"/>
<keyword evidence="1" id="KW-1133">Transmembrane helix</keyword>
<dbReference type="Proteomes" id="UP000288623">
    <property type="component" value="Unassembled WGS sequence"/>
</dbReference>
<organism evidence="3 4">
    <name type="scientific">Candidatus Kurthia intestinigallinarum</name>
    <dbReference type="NCBI Taxonomy" id="1562256"/>
    <lineage>
        <taxon>Bacteria</taxon>
        <taxon>Bacillati</taxon>
        <taxon>Bacillota</taxon>
        <taxon>Bacilli</taxon>
        <taxon>Bacillales</taxon>
        <taxon>Caryophanaceae</taxon>
        <taxon>Kurthia</taxon>
    </lineage>
</organism>
<dbReference type="SMART" id="SM00014">
    <property type="entry name" value="acidPPc"/>
    <property type="match status" value="1"/>
</dbReference>
<feature type="transmembrane region" description="Helical" evidence="1">
    <location>
        <begin position="121"/>
        <end position="139"/>
    </location>
</feature>
<feature type="transmembrane region" description="Helical" evidence="1">
    <location>
        <begin position="30"/>
        <end position="49"/>
    </location>
</feature>
<keyword evidence="1" id="KW-0812">Transmembrane</keyword>
<evidence type="ECO:0000313" key="4">
    <source>
        <dbReference type="Proteomes" id="UP000288623"/>
    </source>
</evidence>
<accession>A0A433RXD9</accession>